<accession>A0A0L0V2T3</accession>
<evidence type="ECO:0000256" key="2">
    <source>
        <dbReference type="SAM" id="Phobius"/>
    </source>
</evidence>
<comment type="caution">
    <text evidence="3">The sequence shown here is derived from an EMBL/GenBank/DDBJ whole genome shotgun (WGS) entry which is preliminary data.</text>
</comment>
<feature type="compositionally biased region" description="Polar residues" evidence="1">
    <location>
        <begin position="300"/>
        <end position="311"/>
    </location>
</feature>
<name>A0A0L0V2T3_9BASI</name>
<evidence type="ECO:0000313" key="4">
    <source>
        <dbReference type="Proteomes" id="UP000054564"/>
    </source>
</evidence>
<feature type="region of interest" description="Disordered" evidence="1">
    <location>
        <begin position="86"/>
        <end position="151"/>
    </location>
</feature>
<proteinExistence type="predicted"/>
<feature type="region of interest" description="Disordered" evidence="1">
    <location>
        <begin position="20"/>
        <end position="56"/>
    </location>
</feature>
<feature type="compositionally biased region" description="Polar residues" evidence="1">
    <location>
        <begin position="334"/>
        <end position="351"/>
    </location>
</feature>
<feature type="region of interest" description="Disordered" evidence="1">
    <location>
        <begin position="299"/>
        <end position="364"/>
    </location>
</feature>
<feature type="region of interest" description="Disordered" evidence="1">
    <location>
        <begin position="660"/>
        <end position="689"/>
    </location>
</feature>
<keyword evidence="2" id="KW-0472">Membrane</keyword>
<sequence length="871" mass="95575">MGKTSQDKQDLLQLDRILNHPYKKPIRHQQTVQPPSQQQLPVQPPTQQHLSPNVPINTKAPIPSFYENLNGQWVLSDNWNLYGLSGSNQRHRPRSLDEASNQAPPSSPAPALIHHASGVNGSPSLQYDTTPVNTTSPSPSSSSSSSSPSPNNTKLYLPAGWNHTSKRGPLYATSVIVVASLLIAVGVLSTVVYLVTRRRARGRRKAQLKEGLLEDPASTKLSPAQIEEGRAAHHHQERIKRVKDRVQQKLKQLTIIKIHRSPRRGGEQPVARISRISVLTGKPGEPPPPSLIIVGEQARRSTSFASNSSFHCTGERQSSTRRRTRSHRTLSQSDETLASTPGSSTLHTSNGLLAVPNLRKPSTATMTTRNSTFTAAQVIPDPESLATGPIEINTPIETQSEHEPTANTTRIERAISTTSRGTHRYQLDLEGESIERPMLSIDTVDPVCVTLPTRHQEAGRTSVDPNYRSCREIIRARSSTSCSHQVGRPNLSESLRSPVSLSELHFGIPPLPIEALHLPDQFTVRGRSQSIQPFSLSSRSTIPRTLPDHLPIETSFMSGDPLPPAYSGRATTSTSNNRTSRAFEKQRMTDDDGDHHQIDSPQRQIDHRSHHSPLQEENENSHGPFVAHVATDDKLVLRTLLSMGSTPTMRSRTMGEKEELFGEGGTTLETGQDDEGVGETSSRNTRRSILDINEEFRPSAPPLLASPEEEGILPERFETGGYEKAELMASESINFPILNDDQVGSSDQGMTILPAPPAQFIIRFDPSSSLPIHHPTIFTPTHQDFSSIPTIDAFNQDVHDDILVHPSAPPLNLRPLSSSSTISSSTSNSRHCSQLTQSDPDPDSPRLVTDNQSSLSPPHLEAHSIAPPYVE</sequence>
<evidence type="ECO:0000313" key="3">
    <source>
        <dbReference type="EMBL" id="KNE93461.1"/>
    </source>
</evidence>
<dbReference type="AlphaFoldDB" id="A0A0L0V2T3"/>
<feature type="region of interest" description="Disordered" evidence="1">
    <location>
        <begin position="806"/>
        <end position="871"/>
    </location>
</feature>
<evidence type="ECO:0000256" key="1">
    <source>
        <dbReference type="SAM" id="MobiDB-lite"/>
    </source>
</evidence>
<dbReference type="OrthoDB" id="2507657at2759"/>
<keyword evidence="2" id="KW-0812">Transmembrane</keyword>
<feature type="compositionally biased region" description="Low complexity" evidence="1">
    <location>
        <begin position="28"/>
        <end position="50"/>
    </location>
</feature>
<dbReference type="EMBL" id="AJIL01000137">
    <property type="protein sequence ID" value="KNE93461.1"/>
    <property type="molecule type" value="Genomic_DNA"/>
</dbReference>
<feature type="compositionally biased region" description="Low complexity" evidence="1">
    <location>
        <begin position="569"/>
        <end position="580"/>
    </location>
</feature>
<keyword evidence="4" id="KW-1185">Reference proteome</keyword>
<feature type="compositionally biased region" description="Polar residues" evidence="1">
    <location>
        <begin position="119"/>
        <end position="128"/>
    </location>
</feature>
<feature type="compositionally biased region" description="Low complexity" evidence="1">
    <location>
        <begin position="810"/>
        <end position="829"/>
    </location>
</feature>
<dbReference type="Proteomes" id="UP000054564">
    <property type="component" value="Unassembled WGS sequence"/>
</dbReference>
<protein>
    <submittedName>
        <fullName evidence="3">Uncharacterized protein</fullName>
    </submittedName>
</protein>
<keyword evidence="2" id="KW-1133">Transmembrane helix</keyword>
<feature type="transmembrane region" description="Helical" evidence="2">
    <location>
        <begin position="170"/>
        <end position="195"/>
    </location>
</feature>
<gene>
    <name evidence="3" type="ORF">PSTG_13184</name>
</gene>
<reference evidence="4" key="1">
    <citation type="submission" date="2014-03" db="EMBL/GenBank/DDBJ databases">
        <title>The Genome Sequence of Puccinia striiformis f. sp. tritici PST-78.</title>
        <authorList>
            <consortium name="The Broad Institute Genome Sequencing Platform"/>
            <person name="Cuomo C."/>
            <person name="Hulbert S."/>
            <person name="Chen X."/>
            <person name="Walker B."/>
            <person name="Young S.K."/>
            <person name="Zeng Q."/>
            <person name="Gargeya S."/>
            <person name="Fitzgerald M."/>
            <person name="Haas B."/>
            <person name="Abouelleil A."/>
            <person name="Alvarado L."/>
            <person name="Arachchi H.M."/>
            <person name="Berlin A.M."/>
            <person name="Chapman S.B."/>
            <person name="Goldberg J."/>
            <person name="Griggs A."/>
            <person name="Gujja S."/>
            <person name="Hansen M."/>
            <person name="Howarth C."/>
            <person name="Imamovic A."/>
            <person name="Larimer J."/>
            <person name="McCowan C."/>
            <person name="Montmayeur A."/>
            <person name="Murphy C."/>
            <person name="Neiman D."/>
            <person name="Pearson M."/>
            <person name="Priest M."/>
            <person name="Roberts A."/>
            <person name="Saif S."/>
            <person name="Shea T."/>
            <person name="Sisk P."/>
            <person name="Sykes S."/>
            <person name="Wortman J."/>
            <person name="Nusbaum C."/>
            <person name="Birren B."/>
        </authorList>
    </citation>
    <scope>NUCLEOTIDE SEQUENCE [LARGE SCALE GENOMIC DNA]</scope>
    <source>
        <strain evidence="4">race PST-78</strain>
    </source>
</reference>
<feature type="compositionally biased region" description="Basic and acidic residues" evidence="1">
    <location>
        <begin position="581"/>
        <end position="598"/>
    </location>
</feature>
<feature type="compositionally biased region" description="Basic residues" evidence="1">
    <location>
        <begin position="319"/>
        <end position="328"/>
    </location>
</feature>
<organism evidence="3 4">
    <name type="scientific">Puccinia striiformis f. sp. tritici PST-78</name>
    <dbReference type="NCBI Taxonomy" id="1165861"/>
    <lineage>
        <taxon>Eukaryota</taxon>
        <taxon>Fungi</taxon>
        <taxon>Dikarya</taxon>
        <taxon>Basidiomycota</taxon>
        <taxon>Pucciniomycotina</taxon>
        <taxon>Pucciniomycetes</taxon>
        <taxon>Pucciniales</taxon>
        <taxon>Pucciniaceae</taxon>
        <taxon>Puccinia</taxon>
    </lineage>
</organism>
<feature type="region of interest" description="Disordered" evidence="1">
    <location>
        <begin position="535"/>
        <end position="622"/>
    </location>
</feature>
<feature type="compositionally biased region" description="Low complexity" evidence="1">
    <location>
        <begin position="129"/>
        <end position="151"/>
    </location>
</feature>
<feature type="compositionally biased region" description="Polar residues" evidence="1">
    <location>
        <begin position="830"/>
        <end position="839"/>
    </location>
</feature>